<dbReference type="PANTHER" id="PTHR43300">
    <property type="entry name" value="ACETYLTRANSFERASE"/>
    <property type="match status" value="1"/>
</dbReference>
<dbReference type="InterPro" id="IPR041561">
    <property type="entry name" value="PglD_N"/>
</dbReference>
<keyword evidence="4" id="KW-1185">Reference proteome</keyword>
<dbReference type="RefSeq" id="WP_220103228.1">
    <property type="nucleotide sequence ID" value="NZ_JAHZSS010000004.1"/>
</dbReference>
<accession>A0ABS7EE68</accession>
<dbReference type="InterPro" id="IPR020019">
    <property type="entry name" value="AcTrfase_PglD-like"/>
</dbReference>
<protein>
    <submittedName>
        <fullName evidence="3">Acetyltransferase</fullName>
    </submittedName>
</protein>
<gene>
    <name evidence="3" type="ORF">K0504_05805</name>
</gene>
<dbReference type="PANTHER" id="PTHR43300:SF7">
    <property type="entry name" value="UDP-N-ACETYLBACILLOSAMINE N-ACETYLTRANSFERASE"/>
    <property type="match status" value="1"/>
</dbReference>
<dbReference type="EMBL" id="JAHZSS010000004">
    <property type="protein sequence ID" value="MBW8190545.1"/>
    <property type="molecule type" value="Genomic_DNA"/>
</dbReference>
<dbReference type="InterPro" id="IPR011004">
    <property type="entry name" value="Trimer_LpxA-like_sf"/>
</dbReference>
<dbReference type="Proteomes" id="UP001166251">
    <property type="component" value="Unassembled WGS sequence"/>
</dbReference>
<dbReference type="NCBIfam" id="TIGR03570">
    <property type="entry name" value="NeuD_NnaD"/>
    <property type="match status" value="1"/>
</dbReference>
<comment type="similarity">
    <text evidence="1">Belongs to the transferase hexapeptide repeat family.</text>
</comment>
<dbReference type="Pfam" id="PF17836">
    <property type="entry name" value="PglD_N"/>
    <property type="match status" value="1"/>
</dbReference>
<dbReference type="CDD" id="cd03360">
    <property type="entry name" value="LbH_AT_putative"/>
    <property type="match status" value="1"/>
</dbReference>
<dbReference type="Gene3D" id="2.160.10.10">
    <property type="entry name" value="Hexapeptide repeat proteins"/>
    <property type="match status" value="1"/>
</dbReference>
<sequence length="209" mass="21509">MKRLVLLGAGGHGKVVLDIAKLSGRYQQYVFLDDAHESIAECAGIAVEAPLHCYADYLDSETEFFVAMGSCAGRQQWLEILQGANANVATLIHPSAVVADSARVASGVLICAGAVVNPDTKIGFGVIVNTRASVDHDCVIGAFSHICPGVAIAGIVTIGARCWIGIGASIIQLVSIADDCIIGAGAAVIQSTNVEQTLVGVPARPISKG</sequence>
<proteinExistence type="inferred from homology"/>
<evidence type="ECO:0000256" key="1">
    <source>
        <dbReference type="ARBA" id="ARBA00007274"/>
    </source>
</evidence>
<dbReference type="InterPro" id="IPR050179">
    <property type="entry name" value="Trans_hexapeptide_repeat"/>
</dbReference>
<dbReference type="Gene3D" id="3.40.50.20">
    <property type="match status" value="1"/>
</dbReference>
<feature type="domain" description="PglD N-terminal" evidence="2">
    <location>
        <begin position="3"/>
        <end position="79"/>
    </location>
</feature>
<evidence type="ECO:0000313" key="3">
    <source>
        <dbReference type="EMBL" id="MBW8190545.1"/>
    </source>
</evidence>
<reference evidence="3" key="1">
    <citation type="submission" date="2021-07" db="EMBL/GenBank/DDBJ databases">
        <title>Neiella marina sp. nov., isolated from the intestinal content of sea cucumber Apostichopus japonicus.</title>
        <authorList>
            <person name="Bai X."/>
        </authorList>
    </citation>
    <scope>NUCLEOTIDE SEQUENCE</scope>
    <source>
        <strain evidence="3">126</strain>
    </source>
</reference>
<comment type="caution">
    <text evidence="3">The sequence shown here is derived from an EMBL/GenBank/DDBJ whole genome shotgun (WGS) entry which is preliminary data.</text>
</comment>
<name>A0ABS7EE68_9GAMM</name>
<organism evidence="3 4">
    <name type="scientific">Neiella holothuriorum</name>
    <dbReference type="NCBI Taxonomy" id="2870530"/>
    <lineage>
        <taxon>Bacteria</taxon>
        <taxon>Pseudomonadati</taxon>
        <taxon>Pseudomonadota</taxon>
        <taxon>Gammaproteobacteria</taxon>
        <taxon>Alteromonadales</taxon>
        <taxon>Echinimonadaceae</taxon>
        <taxon>Neiella</taxon>
    </lineage>
</organism>
<dbReference type="SUPFAM" id="SSF51161">
    <property type="entry name" value="Trimeric LpxA-like enzymes"/>
    <property type="match status" value="1"/>
</dbReference>
<evidence type="ECO:0000259" key="2">
    <source>
        <dbReference type="Pfam" id="PF17836"/>
    </source>
</evidence>
<evidence type="ECO:0000313" key="4">
    <source>
        <dbReference type="Proteomes" id="UP001166251"/>
    </source>
</evidence>